<protein>
    <recommendedName>
        <fullName evidence="4">Toxin-antitoxin system YwqK family antitoxin</fullName>
    </recommendedName>
</protein>
<dbReference type="AlphaFoldDB" id="A0A7K3WS34"/>
<dbReference type="Gene3D" id="3.90.930.1">
    <property type="match status" value="1"/>
</dbReference>
<dbReference type="Gene3D" id="2.20.110.10">
    <property type="entry name" value="Histone H3 K4-specific methyltransferase SET7/9 N-terminal domain"/>
    <property type="match status" value="1"/>
</dbReference>
<dbReference type="RefSeq" id="WP_163285263.1">
    <property type="nucleotide sequence ID" value="NZ_JAAGVY010000016.1"/>
</dbReference>
<dbReference type="SUPFAM" id="SSF82185">
    <property type="entry name" value="Histone H3 K4-specific methyltransferase SET7/9 N-terminal domain"/>
    <property type="match status" value="3"/>
</dbReference>
<keyword evidence="3" id="KW-1185">Reference proteome</keyword>
<name>A0A7K3WS34_9FLAO</name>
<organism evidence="2 3">
    <name type="scientific">Cryomorpha ignava</name>
    <dbReference type="NCBI Taxonomy" id="101383"/>
    <lineage>
        <taxon>Bacteria</taxon>
        <taxon>Pseudomonadati</taxon>
        <taxon>Bacteroidota</taxon>
        <taxon>Flavobacteriia</taxon>
        <taxon>Flavobacteriales</taxon>
        <taxon>Cryomorphaceae</taxon>
        <taxon>Cryomorpha</taxon>
    </lineage>
</organism>
<dbReference type="InterPro" id="IPR011652">
    <property type="entry name" value="MORN_2"/>
</dbReference>
<evidence type="ECO:0008006" key="4">
    <source>
        <dbReference type="Google" id="ProtNLM"/>
    </source>
</evidence>
<evidence type="ECO:0000313" key="3">
    <source>
        <dbReference type="Proteomes" id="UP000486602"/>
    </source>
</evidence>
<feature type="chain" id="PRO_5029732191" description="Toxin-antitoxin system YwqK family antitoxin" evidence="1">
    <location>
        <begin position="24"/>
        <end position="299"/>
    </location>
</feature>
<dbReference type="EMBL" id="JAAGVY010000016">
    <property type="protein sequence ID" value="NEN23871.1"/>
    <property type="molecule type" value="Genomic_DNA"/>
</dbReference>
<keyword evidence="1" id="KW-0732">Signal</keyword>
<gene>
    <name evidence="2" type="ORF">G3O08_10200</name>
</gene>
<dbReference type="Proteomes" id="UP000486602">
    <property type="component" value="Unassembled WGS sequence"/>
</dbReference>
<evidence type="ECO:0000256" key="1">
    <source>
        <dbReference type="SAM" id="SignalP"/>
    </source>
</evidence>
<dbReference type="Pfam" id="PF07661">
    <property type="entry name" value="MORN_2"/>
    <property type="match status" value="5"/>
</dbReference>
<comment type="caution">
    <text evidence="2">The sequence shown here is derived from an EMBL/GenBank/DDBJ whole genome shotgun (WGS) entry which is preliminary data.</text>
</comment>
<proteinExistence type="predicted"/>
<accession>A0A7K3WS34</accession>
<evidence type="ECO:0000313" key="2">
    <source>
        <dbReference type="EMBL" id="NEN23871.1"/>
    </source>
</evidence>
<feature type="signal peptide" evidence="1">
    <location>
        <begin position="1"/>
        <end position="23"/>
    </location>
</feature>
<sequence length="299" mass="34595">MKRFPLTFLFFLTLIFLSYPAGADAVYGQSAIKQNYTDNQGRRQGYWIILGSLSSDDGYNANQKVEEGEYLDNKRTGVWKKYYPTGSLQSEINYLENHPYGHYTTYYPNNRVEESGYWTANKNTGDFKRFHENGKLAQDFNFNSHGKRDGEQKYYYADGTLQCTVEIDNGVAHGMYMLYYPNGELREEKRITNGEVEKESVKTFTLDKAPKGEITVPKLSAEETTPNKSDRPNLAEFKATGSNTLYNRNKQITQVGHFLEGRLWNGKWYKYDENGILRRVEVYKEGRFIGYGIIDDSNK</sequence>
<reference evidence="2 3" key="1">
    <citation type="submission" date="2020-02" db="EMBL/GenBank/DDBJ databases">
        <title>Out from the shadows clarifying the taxonomy of the family Cryomorphaceae and related taxa by utilizing the GTDB taxonomic framework.</title>
        <authorList>
            <person name="Bowman J.P."/>
        </authorList>
    </citation>
    <scope>NUCLEOTIDE SEQUENCE [LARGE SCALE GENOMIC DNA]</scope>
    <source>
        <strain evidence="2 3">QSSC 1-22</strain>
    </source>
</reference>